<evidence type="ECO:0000256" key="8">
    <source>
        <dbReference type="ARBA" id="ARBA00022975"/>
    </source>
</evidence>
<keyword evidence="9 10" id="KW-0560">Oxidoreductase</keyword>
<keyword evidence="14" id="KW-1185">Reference proteome</keyword>
<evidence type="ECO:0000256" key="6">
    <source>
        <dbReference type="ARBA" id="ARBA00022630"/>
    </source>
</evidence>
<comment type="subcellular location">
    <subcellularLocation>
        <location evidence="1 10">Cytoplasm</location>
    </subcellularLocation>
</comment>
<dbReference type="UniPathway" id="UPA00070"/>
<comment type="caution">
    <text evidence="13">The sequence shown here is derived from an EMBL/GenBank/DDBJ whole genome shotgun (WGS) entry which is preliminary data.</text>
</comment>
<dbReference type="InterPro" id="IPR024920">
    <property type="entry name" value="Dihydroorotate_DH_1"/>
</dbReference>
<feature type="binding site" evidence="10">
    <location>
        <position position="125"/>
    </location>
    <ligand>
        <name>substrate</name>
    </ligand>
</feature>
<dbReference type="STRING" id="1839936.SBU_000755"/>
<reference evidence="13 14" key="1">
    <citation type="submission" date="2016-05" db="EMBL/GenBank/DDBJ databases">
        <title>Microbial consortia oxidize butane by reversing methanogenesis.</title>
        <authorList>
            <person name="Laso-Perez R."/>
            <person name="Richter M."/>
            <person name="Wegener G."/>
            <person name="Musat F."/>
        </authorList>
    </citation>
    <scope>NUCLEOTIDE SEQUENCE [LARGE SCALE GENOMIC DNA]</scope>
    <source>
        <strain evidence="13">BOX1</strain>
    </source>
</reference>
<keyword evidence="7 10" id="KW-0288">FMN</keyword>
<feature type="domain" description="Dihydroorotate dehydrogenase catalytic" evidence="11">
    <location>
        <begin position="9"/>
        <end position="293"/>
    </location>
</feature>
<accession>A0A1F2P4W5</accession>
<feature type="binding site" evidence="10">
    <location>
        <begin position="271"/>
        <end position="272"/>
    </location>
    <ligand>
        <name>FMN</name>
        <dbReference type="ChEBI" id="CHEBI:58210"/>
    </ligand>
</feature>
<gene>
    <name evidence="10" type="primary">pyrD</name>
    <name evidence="12" type="ORF">ENI32_06900</name>
    <name evidence="13" type="ORF">SBU_000755</name>
</gene>
<feature type="binding site" evidence="10">
    <location>
        <position position="217"/>
    </location>
    <ligand>
        <name>FMN</name>
        <dbReference type="ChEBI" id="CHEBI:58210"/>
    </ligand>
</feature>
<protein>
    <recommendedName>
        <fullName evidence="10">Dihydroorotate dehydrogenase</fullName>
        <shortName evidence="10">DHOD</shortName>
        <shortName evidence="10">DHODase</shortName>
        <shortName evidence="10">DHOdehase</shortName>
        <ecNumber evidence="10">1.3.-.-</ecNumber>
    </recommendedName>
</protein>
<dbReference type="InterPro" id="IPR049622">
    <property type="entry name" value="Dihydroorotate_DH_I"/>
</dbReference>
<dbReference type="GO" id="GO:0006207">
    <property type="term" value="P:'de novo' pyrimidine nucleobase biosynthetic process"/>
    <property type="evidence" value="ECO:0007669"/>
    <property type="project" value="InterPro"/>
</dbReference>
<feature type="binding site" evidence="10">
    <location>
        <position position="44"/>
    </location>
    <ligand>
        <name>substrate</name>
    </ligand>
</feature>
<feature type="binding site" evidence="10">
    <location>
        <position position="125"/>
    </location>
    <ligand>
        <name>FMN</name>
        <dbReference type="ChEBI" id="CHEBI:58210"/>
    </ligand>
</feature>
<evidence type="ECO:0000256" key="7">
    <source>
        <dbReference type="ARBA" id="ARBA00022643"/>
    </source>
</evidence>
<feature type="binding site" evidence="10">
    <location>
        <position position="165"/>
    </location>
    <ligand>
        <name>FMN</name>
        <dbReference type="ChEBI" id="CHEBI:58210"/>
    </ligand>
</feature>
<dbReference type="PANTHER" id="PTHR48109">
    <property type="entry name" value="DIHYDROOROTATE DEHYDROGENASE (QUINONE), MITOCHONDRIAL-RELATED"/>
    <property type="match status" value="1"/>
</dbReference>
<comment type="pathway">
    <text evidence="2 10">Pyrimidine metabolism; UMP biosynthesis via de novo pathway.</text>
</comment>
<dbReference type="AlphaFoldDB" id="A0A1F2P4W5"/>
<dbReference type="SUPFAM" id="SSF51395">
    <property type="entry name" value="FMN-linked oxidoreductases"/>
    <property type="match status" value="1"/>
</dbReference>
<dbReference type="PATRIC" id="fig|1839936.3.peg.765"/>
<evidence type="ECO:0000256" key="5">
    <source>
        <dbReference type="ARBA" id="ARBA00022490"/>
    </source>
</evidence>
<dbReference type="Proteomes" id="UP000885936">
    <property type="component" value="Unassembled WGS sequence"/>
</dbReference>
<evidence type="ECO:0000256" key="2">
    <source>
        <dbReference type="ARBA" id="ARBA00004725"/>
    </source>
</evidence>
<dbReference type="EC" id="1.3.-.-" evidence="10"/>
<dbReference type="GO" id="GO:0044205">
    <property type="term" value="P:'de novo' UMP biosynthetic process"/>
    <property type="evidence" value="ECO:0007669"/>
    <property type="project" value="UniProtKB-UniRule"/>
</dbReference>
<dbReference type="InterPro" id="IPR005720">
    <property type="entry name" value="Dihydroorotate_DH_cat"/>
</dbReference>
<keyword evidence="6 10" id="KW-0285">Flavoprotein</keyword>
<comment type="similarity">
    <text evidence="3 10">Belongs to the dihydroorotate dehydrogenase family. Type 1 subfamily.</text>
</comment>
<dbReference type="GO" id="GO:0004152">
    <property type="term" value="F:dihydroorotate dehydrogenase activity"/>
    <property type="evidence" value="ECO:0007669"/>
    <property type="project" value="UniProtKB-UniRule"/>
</dbReference>
<comment type="subunit">
    <text evidence="4">Heterotetramer of 2 PyrK and 2 PyrD type B subunits.</text>
</comment>
<organism evidence="13 14">
    <name type="scientific">Candidatus Syntropharchaeum butanivorans</name>
    <dbReference type="NCBI Taxonomy" id="1839936"/>
    <lineage>
        <taxon>Archaea</taxon>
        <taxon>Methanobacteriati</taxon>
        <taxon>Methanobacteriota</taxon>
        <taxon>Stenosarchaea group</taxon>
        <taxon>Methanomicrobia</taxon>
        <taxon>Methanosarcinales</taxon>
        <taxon>ANME-2 cluster</taxon>
        <taxon>Candidatus Syntropharchaeum</taxon>
    </lineage>
</organism>
<evidence type="ECO:0000313" key="13">
    <source>
        <dbReference type="EMBL" id="OFV66213.1"/>
    </source>
</evidence>
<dbReference type="EMBL" id="DRIE01000111">
    <property type="protein sequence ID" value="HEC57586.1"/>
    <property type="molecule type" value="Genomic_DNA"/>
</dbReference>
<evidence type="ECO:0000259" key="11">
    <source>
        <dbReference type="Pfam" id="PF01180"/>
    </source>
</evidence>
<evidence type="ECO:0000313" key="14">
    <source>
        <dbReference type="Proteomes" id="UP000185779"/>
    </source>
</evidence>
<dbReference type="InterPro" id="IPR013785">
    <property type="entry name" value="Aldolase_TIM"/>
</dbReference>
<reference evidence="12" key="2">
    <citation type="journal article" date="2020" name="mSystems">
        <title>Genome- and Community-Level Interaction Insights into Carbon Utilization and Element Cycling Functions of Hydrothermarchaeota in Hydrothermal Sediment.</title>
        <authorList>
            <person name="Zhou Z."/>
            <person name="Liu Y."/>
            <person name="Xu W."/>
            <person name="Pan J."/>
            <person name="Luo Z.H."/>
            <person name="Li M."/>
        </authorList>
    </citation>
    <scope>NUCLEOTIDE SEQUENCE [LARGE SCALE GENOMIC DNA]</scope>
    <source>
        <strain evidence="12">HyVt-386</strain>
    </source>
</reference>
<dbReference type="InterPro" id="IPR012135">
    <property type="entry name" value="Dihydroorotate_DH_1_2"/>
</dbReference>
<keyword evidence="8 10" id="KW-0665">Pyrimidine biosynthesis</keyword>
<comment type="function">
    <text evidence="10">Catalyzes the conversion of dihydroorotate to orotate.</text>
</comment>
<evidence type="ECO:0000256" key="10">
    <source>
        <dbReference type="HAMAP-Rule" id="MF_00224"/>
    </source>
</evidence>
<dbReference type="NCBIfam" id="TIGR01037">
    <property type="entry name" value="pyrD_sub1_fam"/>
    <property type="match status" value="1"/>
</dbReference>
<sequence length="317" mass="33777">MVDLSVDIGIPLKNPLILASGILGSSAGILKRVAEAGAGALITKSITQDPREGHENPTVIEVSEGVILNAIGLANPGVDAFIRELDALKGVRTPIIPSVAGNSEDEFATVASRFEDAGFRMVELNISCPHSLPLSTGNTIAQDPERTRAIVKTVKEVTSLRLIVKLSPNVTDIVEVAASAIDAGADAISLINTIEALEVDPWVEIPVLGNIFGGQSGPSIRCIAQRKLAEVALAMEDGKIERVPLIGVGGVRRAEDVFRFILLGADGVAIGSSILYGDIEIFSDILRGLEQMMHDKGYARPEEFRGKAISWIRTRMR</sequence>
<feature type="active site" description="Nucleophile" evidence="10">
    <location>
        <position position="128"/>
    </location>
</feature>
<dbReference type="PANTHER" id="PTHR48109:SF1">
    <property type="entry name" value="DIHYDROOROTATE DEHYDROGENASE (FUMARATE)"/>
    <property type="match status" value="1"/>
</dbReference>
<evidence type="ECO:0000256" key="4">
    <source>
        <dbReference type="ARBA" id="ARBA00011669"/>
    </source>
</evidence>
<dbReference type="GO" id="GO:0005737">
    <property type="term" value="C:cytoplasm"/>
    <property type="evidence" value="ECO:0007669"/>
    <property type="project" value="UniProtKB-SubCell"/>
</dbReference>
<dbReference type="HAMAP" id="MF_00224">
    <property type="entry name" value="DHO_dh_type1"/>
    <property type="match status" value="1"/>
</dbReference>
<dbReference type="PROSITE" id="PS00911">
    <property type="entry name" value="DHODEHASE_1"/>
    <property type="match status" value="1"/>
</dbReference>
<feature type="binding site" evidence="10">
    <location>
        <position position="20"/>
    </location>
    <ligand>
        <name>FMN</name>
        <dbReference type="ChEBI" id="CHEBI:58210"/>
    </ligand>
</feature>
<dbReference type="Gene3D" id="3.20.20.70">
    <property type="entry name" value="Aldolase class I"/>
    <property type="match status" value="1"/>
</dbReference>
<dbReference type="InterPro" id="IPR033888">
    <property type="entry name" value="DHOD_1B"/>
</dbReference>
<feature type="binding site" evidence="10">
    <location>
        <position position="191"/>
    </location>
    <ligand>
        <name>FMN</name>
        <dbReference type="ChEBI" id="CHEBI:58210"/>
    </ligand>
</feature>
<dbReference type="InterPro" id="IPR001295">
    <property type="entry name" value="Dihydroorotate_DH_CS"/>
</dbReference>
<keyword evidence="5 10" id="KW-0963">Cytoplasm</keyword>
<dbReference type="CDD" id="cd04740">
    <property type="entry name" value="DHOD_1B_like"/>
    <property type="match status" value="1"/>
</dbReference>
<evidence type="ECO:0000256" key="9">
    <source>
        <dbReference type="ARBA" id="ARBA00023002"/>
    </source>
</evidence>
<feature type="binding site" evidence="10">
    <location>
        <begin position="69"/>
        <end position="73"/>
    </location>
    <ligand>
        <name>substrate</name>
    </ligand>
</feature>
<proteinExistence type="inferred from homology"/>
<dbReference type="InterPro" id="IPR050074">
    <property type="entry name" value="DHO_dehydrogenase"/>
</dbReference>
<comment type="cofactor">
    <cofactor evidence="10">
        <name>FMN</name>
        <dbReference type="ChEBI" id="CHEBI:58210"/>
    </cofactor>
    <text evidence="10">Binds 1 FMN per subunit.</text>
</comment>
<comment type="catalytic activity">
    <reaction evidence="10">
        <text>(S)-dihydroorotate + A = orotate + AH2</text>
        <dbReference type="Rhea" id="RHEA:18073"/>
        <dbReference type="ChEBI" id="CHEBI:13193"/>
        <dbReference type="ChEBI" id="CHEBI:17499"/>
        <dbReference type="ChEBI" id="CHEBI:30839"/>
        <dbReference type="ChEBI" id="CHEBI:30864"/>
    </reaction>
</comment>
<feature type="binding site" evidence="10">
    <location>
        <begin position="44"/>
        <end position="45"/>
    </location>
    <ligand>
        <name>FMN</name>
        <dbReference type="ChEBI" id="CHEBI:58210"/>
    </ligand>
</feature>
<evidence type="ECO:0000256" key="1">
    <source>
        <dbReference type="ARBA" id="ARBA00004496"/>
    </source>
</evidence>
<dbReference type="EMBL" id="LYOR01000003">
    <property type="protein sequence ID" value="OFV66213.1"/>
    <property type="molecule type" value="Genomic_DNA"/>
</dbReference>
<dbReference type="PIRSF" id="PIRSF000164">
    <property type="entry name" value="DHO_oxidase"/>
    <property type="match status" value="1"/>
</dbReference>
<dbReference type="Proteomes" id="UP000185779">
    <property type="component" value="Unassembled WGS sequence"/>
</dbReference>
<dbReference type="FunFam" id="3.20.20.70:FF:000027">
    <property type="entry name" value="Dihydropyrimidine dehydrogenase [NADP(+)]"/>
    <property type="match status" value="1"/>
</dbReference>
<dbReference type="Pfam" id="PF01180">
    <property type="entry name" value="DHO_dh"/>
    <property type="match status" value="1"/>
</dbReference>
<comment type="caution">
    <text evidence="10">Lacks conserved residue(s) required for the propagation of feature annotation.</text>
</comment>
<feature type="binding site" evidence="10">
    <location>
        <begin position="249"/>
        <end position="250"/>
    </location>
    <ligand>
        <name>FMN</name>
        <dbReference type="ChEBI" id="CHEBI:58210"/>
    </ligand>
</feature>
<dbReference type="NCBIfam" id="NF005574">
    <property type="entry name" value="PRK07259.1"/>
    <property type="match status" value="1"/>
</dbReference>
<evidence type="ECO:0000313" key="12">
    <source>
        <dbReference type="EMBL" id="HEC57586.1"/>
    </source>
</evidence>
<name>A0A1F2P4W5_9EURY</name>
<evidence type="ECO:0000256" key="3">
    <source>
        <dbReference type="ARBA" id="ARBA00008008"/>
    </source>
</evidence>
<feature type="binding site" evidence="10">
    <location>
        <begin position="192"/>
        <end position="193"/>
    </location>
    <ligand>
        <name>substrate</name>
    </ligand>
</feature>